<evidence type="ECO:0000313" key="2">
    <source>
        <dbReference type="Proteomes" id="UP001283361"/>
    </source>
</evidence>
<dbReference type="AlphaFoldDB" id="A0AAE1E0F2"/>
<dbReference type="EMBL" id="JAWDGP010001773">
    <property type="protein sequence ID" value="KAK3788278.1"/>
    <property type="molecule type" value="Genomic_DNA"/>
</dbReference>
<reference evidence="1" key="1">
    <citation type="journal article" date="2023" name="G3 (Bethesda)">
        <title>A reference genome for the long-term kleptoplast-retaining sea slug Elysia crispata morphotype clarki.</title>
        <authorList>
            <person name="Eastman K.E."/>
            <person name="Pendleton A.L."/>
            <person name="Shaikh M.A."/>
            <person name="Suttiyut T."/>
            <person name="Ogas R."/>
            <person name="Tomko P."/>
            <person name="Gavelis G."/>
            <person name="Widhalm J.R."/>
            <person name="Wisecaver J.H."/>
        </authorList>
    </citation>
    <scope>NUCLEOTIDE SEQUENCE</scope>
    <source>
        <strain evidence="1">ECLA1</strain>
    </source>
</reference>
<sequence length="84" mass="9199">MSSMKSAGLNLVFLAQTEFLSPWAVSSEPSQLLNYEGSLVCGPHCAQGVHSQNLLYRLSVKPRQPNILTSPNALKRCLESLRLA</sequence>
<evidence type="ECO:0000313" key="1">
    <source>
        <dbReference type="EMBL" id="KAK3788278.1"/>
    </source>
</evidence>
<proteinExistence type="predicted"/>
<protein>
    <submittedName>
        <fullName evidence="1">Uncharacterized protein</fullName>
    </submittedName>
</protein>
<comment type="caution">
    <text evidence="1">The sequence shown here is derived from an EMBL/GenBank/DDBJ whole genome shotgun (WGS) entry which is preliminary data.</text>
</comment>
<name>A0AAE1E0F2_9GAST</name>
<dbReference type="Proteomes" id="UP001283361">
    <property type="component" value="Unassembled WGS sequence"/>
</dbReference>
<accession>A0AAE1E0F2</accession>
<gene>
    <name evidence="1" type="ORF">RRG08_027012</name>
</gene>
<keyword evidence="2" id="KW-1185">Reference proteome</keyword>
<organism evidence="1 2">
    <name type="scientific">Elysia crispata</name>
    <name type="common">lettuce slug</name>
    <dbReference type="NCBI Taxonomy" id="231223"/>
    <lineage>
        <taxon>Eukaryota</taxon>
        <taxon>Metazoa</taxon>
        <taxon>Spiralia</taxon>
        <taxon>Lophotrochozoa</taxon>
        <taxon>Mollusca</taxon>
        <taxon>Gastropoda</taxon>
        <taxon>Heterobranchia</taxon>
        <taxon>Euthyneura</taxon>
        <taxon>Panpulmonata</taxon>
        <taxon>Sacoglossa</taxon>
        <taxon>Placobranchoidea</taxon>
        <taxon>Plakobranchidae</taxon>
        <taxon>Elysia</taxon>
    </lineage>
</organism>